<sequence>MSRMRGAAAVGTAFFLVLRRARRDLVALLGLLLVTALACAIALAVPREIESTLDAAAREAVAAAGRDADLLLRSSVADASGYDTTTAERLATFASELPDRLPTTLADAARQIDTGVLSPELAATTPSGTVDLRIGVLAPSAAGAVRPVSGLLPPDAPDAGAVPVVVSAANAAAAGLAVGSTVAIDGATPDSDVTLVVTGIVETDDPGDARWTDLPGVWDLTSARNVPSFTVLTDPASFDVVAPRFPGPSSGTVRVSFDPAWFDLERTTAAGGSIDAVETASWTLTEGAPLSVTAVSGWEEALEGFPPAVAAATAQLSTLAAGLLGVAVLVAVLSGTALARRRRPEIALLRSHGASLGVIGVHAAAESAAVTLLGVALASAVAPGASDAGLMLGIAAIVAAAPVVATLRPLLRPVPSVRARAVRLGGAGALVAVAAASILALRTGGGTAAAGVDPLALVAPVLCAAVVTVLLAPLASTVARPLATAAARTRGPGTLLAGAGAQEGRSMLTLVAVVLAASAAVTSLVLLQSVAAGQEAQSWQAVGADARVDGAPGGVALADELAGAGATAAAVTELDRIGVEGASRSTTATVRAVDSDYAALLAALPADQPLQAAAPAVGALAVPAPTGRPLPALVDARLASRVGSDVFTLDLGGAPVEVVAAGAPLPGEESLVLVDRESLLAALAVDGATDDQTAEARRAALADPGTVLAVGPDVREQTAGITAGVVTLREDVLDRQRGAALVSGADDATLQSLLATGALAVLALVVTTVIGARRRGRTLALLSALGVPGRTRFALAAGELVPLVAGGVLGGVVTAAAVLSVAWPAFGVDTLVGGTAVVSVPPWLLPGVLGAALAALAVALAVDAPLSSRIRTSDVLRSGEES</sequence>
<evidence type="ECO:0000256" key="1">
    <source>
        <dbReference type="SAM" id="Phobius"/>
    </source>
</evidence>
<evidence type="ECO:0000313" key="2">
    <source>
        <dbReference type="EMBL" id="SMH45922.1"/>
    </source>
</evidence>
<keyword evidence="1" id="KW-0812">Transmembrane</keyword>
<feature type="transmembrane region" description="Helical" evidence="1">
    <location>
        <begin position="422"/>
        <end position="443"/>
    </location>
</feature>
<feature type="transmembrane region" description="Helical" evidence="1">
    <location>
        <begin position="793"/>
        <end position="823"/>
    </location>
</feature>
<organism evidence="2 3">
    <name type="scientific">Rathayibacter oskolensis</name>
    <dbReference type="NCBI Taxonomy" id="1891671"/>
    <lineage>
        <taxon>Bacteria</taxon>
        <taxon>Bacillati</taxon>
        <taxon>Actinomycetota</taxon>
        <taxon>Actinomycetes</taxon>
        <taxon>Micrococcales</taxon>
        <taxon>Microbacteriaceae</taxon>
        <taxon>Rathayibacter</taxon>
    </lineage>
</organism>
<dbReference type="Proteomes" id="UP000193711">
    <property type="component" value="Unassembled WGS sequence"/>
</dbReference>
<reference evidence="3" key="1">
    <citation type="submission" date="2017-04" db="EMBL/GenBank/DDBJ databases">
        <authorList>
            <person name="Varghese N."/>
            <person name="Submissions S."/>
        </authorList>
    </citation>
    <scope>NUCLEOTIDE SEQUENCE [LARGE SCALE GENOMIC DNA]</scope>
    <source>
        <strain evidence="3">VKM Ac-2121</strain>
    </source>
</reference>
<feature type="transmembrane region" description="Helical" evidence="1">
    <location>
        <begin position="359"/>
        <end position="382"/>
    </location>
</feature>
<keyword evidence="3" id="KW-1185">Reference proteome</keyword>
<dbReference type="EMBL" id="FXBM01000002">
    <property type="protein sequence ID" value="SMH45922.1"/>
    <property type="molecule type" value="Genomic_DNA"/>
</dbReference>
<accession>A0A1X7P5G2</accession>
<feature type="transmembrane region" description="Helical" evidence="1">
    <location>
        <begin position="455"/>
        <end position="475"/>
    </location>
</feature>
<name>A0A1X7P5G2_9MICO</name>
<keyword evidence="1" id="KW-1133">Transmembrane helix</keyword>
<evidence type="ECO:0000313" key="3">
    <source>
        <dbReference type="Proteomes" id="UP000193711"/>
    </source>
</evidence>
<feature type="transmembrane region" description="Helical" evidence="1">
    <location>
        <begin position="843"/>
        <end position="862"/>
    </location>
</feature>
<gene>
    <name evidence="2" type="ORF">SAMN06295885_2653</name>
</gene>
<protein>
    <submittedName>
        <fullName evidence="2">Putative ABC transport system permease protein</fullName>
    </submittedName>
</protein>
<keyword evidence="1" id="KW-0472">Membrane</keyword>
<proteinExistence type="predicted"/>
<dbReference type="AlphaFoldDB" id="A0A1X7P5G2"/>
<dbReference type="STRING" id="1891671.SAMN06295885_2653"/>
<feature type="transmembrane region" description="Helical" evidence="1">
    <location>
        <begin position="388"/>
        <end position="410"/>
    </location>
</feature>
<feature type="transmembrane region" description="Helical" evidence="1">
    <location>
        <begin position="753"/>
        <end position="772"/>
    </location>
</feature>
<feature type="transmembrane region" description="Helical" evidence="1">
    <location>
        <begin position="507"/>
        <end position="527"/>
    </location>
</feature>
<feature type="transmembrane region" description="Helical" evidence="1">
    <location>
        <begin position="319"/>
        <end position="339"/>
    </location>
</feature>